<dbReference type="InterPro" id="IPR036291">
    <property type="entry name" value="NAD(P)-bd_dom_sf"/>
</dbReference>
<gene>
    <name evidence="3" type="ORF">DDQ50_07240</name>
</gene>
<dbReference type="GO" id="GO:0048038">
    <property type="term" value="F:quinone binding"/>
    <property type="evidence" value="ECO:0007669"/>
    <property type="project" value="TreeGrafter"/>
</dbReference>
<dbReference type="CDD" id="cd05233">
    <property type="entry name" value="SDR_c"/>
    <property type="match status" value="1"/>
</dbReference>
<proteinExistence type="inferred from homology"/>
<dbReference type="PANTHER" id="PTHR42760">
    <property type="entry name" value="SHORT-CHAIN DEHYDROGENASES/REDUCTASES FAMILY MEMBER"/>
    <property type="match status" value="1"/>
</dbReference>
<evidence type="ECO:0000313" key="3">
    <source>
        <dbReference type="EMBL" id="PVZ96208.1"/>
    </source>
</evidence>
<organism evidence="3 4">
    <name type="scientific">Amnibacterium flavum</name>
    <dbReference type="NCBI Taxonomy" id="2173173"/>
    <lineage>
        <taxon>Bacteria</taxon>
        <taxon>Bacillati</taxon>
        <taxon>Actinomycetota</taxon>
        <taxon>Actinomycetes</taxon>
        <taxon>Micrococcales</taxon>
        <taxon>Microbacteriaceae</taxon>
        <taxon>Amnibacterium</taxon>
    </lineage>
</organism>
<evidence type="ECO:0000313" key="4">
    <source>
        <dbReference type="Proteomes" id="UP000244893"/>
    </source>
</evidence>
<dbReference type="SUPFAM" id="SSF51735">
    <property type="entry name" value="NAD(P)-binding Rossmann-fold domains"/>
    <property type="match status" value="1"/>
</dbReference>
<reference evidence="3 4" key="1">
    <citation type="submission" date="2018-05" db="EMBL/GenBank/DDBJ databases">
        <title>Amnibacterium sp. M8JJ-5, whole genome shotgun sequence.</title>
        <authorList>
            <person name="Tuo L."/>
        </authorList>
    </citation>
    <scope>NUCLEOTIDE SEQUENCE [LARGE SCALE GENOMIC DNA]</scope>
    <source>
        <strain evidence="3 4">M8JJ-5</strain>
    </source>
</reference>
<dbReference type="PANTHER" id="PTHR42760:SF133">
    <property type="entry name" value="3-OXOACYL-[ACYL-CARRIER-PROTEIN] REDUCTASE"/>
    <property type="match status" value="1"/>
</dbReference>
<comment type="caution">
    <text evidence="3">The sequence shown here is derived from an EMBL/GenBank/DDBJ whole genome shotgun (WGS) entry which is preliminary data.</text>
</comment>
<dbReference type="Gene3D" id="3.40.50.720">
    <property type="entry name" value="NAD(P)-binding Rossmann-like Domain"/>
    <property type="match status" value="1"/>
</dbReference>
<dbReference type="FunFam" id="3.40.50.720:FF:000084">
    <property type="entry name" value="Short-chain dehydrogenase reductase"/>
    <property type="match status" value="1"/>
</dbReference>
<keyword evidence="4" id="KW-1185">Reference proteome</keyword>
<dbReference type="OrthoDB" id="286404at2"/>
<dbReference type="Proteomes" id="UP000244893">
    <property type="component" value="Unassembled WGS sequence"/>
</dbReference>
<dbReference type="InterPro" id="IPR020904">
    <property type="entry name" value="Sc_DH/Rdtase_CS"/>
</dbReference>
<keyword evidence="2" id="KW-0560">Oxidoreductase</keyword>
<evidence type="ECO:0000256" key="2">
    <source>
        <dbReference type="ARBA" id="ARBA00023002"/>
    </source>
</evidence>
<dbReference type="PRINTS" id="PR00080">
    <property type="entry name" value="SDRFAMILY"/>
</dbReference>
<comment type="similarity">
    <text evidence="1">Belongs to the short-chain dehydrogenases/reductases (SDR) family.</text>
</comment>
<dbReference type="AlphaFoldDB" id="A0A2V1HUF0"/>
<dbReference type="EMBL" id="QEOP01000001">
    <property type="protein sequence ID" value="PVZ96208.1"/>
    <property type="molecule type" value="Genomic_DNA"/>
</dbReference>
<sequence length="283" mass="29811">MHRRARDRRHLPRDSGRLSHRERIVNDLAGRTIVVTGAAAGLGRAISVRLAASGAHIVAVDLRSSEATVDLIVAGGGSALAVRADVTATDDAERIIGDAQAITGRLDAVVNNAGRYGGSAILDTTDEEWDDYLDVNLRSTFVMTRASVRRMIEQDERDGVRGRVVNMASQLGITGPPAALGYGVAKAGVIQLTRQVAVDYGRHGIVVNAIAPGRIITGDHPGEREYLESGAIDAATEFSLARTPFSRLGAPEDIAGAAAFLVSDDCRFVSGAVLAVDGGWTAY</sequence>
<name>A0A2V1HUF0_9MICO</name>
<dbReference type="InterPro" id="IPR002347">
    <property type="entry name" value="SDR_fam"/>
</dbReference>
<dbReference type="Pfam" id="PF13561">
    <property type="entry name" value="adh_short_C2"/>
    <property type="match status" value="1"/>
</dbReference>
<dbReference type="PRINTS" id="PR00081">
    <property type="entry name" value="GDHRDH"/>
</dbReference>
<dbReference type="PROSITE" id="PS00061">
    <property type="entry name" value="ADH_SHORT"/>
    <property type="match status" value="1"/>
</dbReference>
<accession>A0A2V1HUF0</accession>
<dbReference type="GO" id="GO:0006633">
    <property type="term" value="P:fatty acid biosynthetic process"/>
    <property type="evidence" value="ECO:0007669"/>
    <property type="project" value="TreeGrafter"/>
</dbReference>
<dbReference type="GO" id="GO:0016616">
    <property type="term" value="F:oxidoreductase activity, acting on the CH-OH group of donors, NAD or NADP as acceptor"/>
    <property type="evidence" value="ECO:0007669"/>
    <property type="project" value="TreeGrafter"/>
</dbReference>
<evidence type="ECO:0000256" key="1">
    <source>
        <dbReference type="ARBA" id="ARBA00006484"/>
    </source>
</evidence>
<protein>
    <submittedName>
        <fullName evidence="3">Short-chain dehydrogenase</fullName>
    </submittedName>
</protein>